<sequence length="233" mass="25839">MARRQHSSAVASAAEAGLEFANEELNTFDAFLKRRKLRQHPRIVRGLQAWWDAEIAKTRSDTLTFEQYKRINRDVFHVLLDDEEYNEEEVDETADEEWADRSESGRMNERQFMNSMYALVDLTVPSLELGAYLEIIEAFCNASVDGVLPGGRSISSTRDPRVPPGGKIGPGGVILDADGKPLRVGGGLSAAEAAELNAAQARLSELKRRQAAGELTPEELAELETLQKNVVRL</sequence>
<reference evidence="2" key="1">
    <citation type="journal article" date="2015" name="PLoS Genet.">
        <title>Genome Sequence and Transcriptome Analyses of Chrysochromulina tobin: Metabolic Tools for Enhanced Algal Fitness in the Prominent Order Prymnesiales (Haptophyceae).</title>
        <authorList>
            <person name="Hovde B.T."/>
            <person name="Deodato C.R."/>
            <person name="Hunsperger H.M."/>
            <person name="Ryken S.A."/>
            <person name="Yost W."/>
            <person name="Jha R.K."/>
            <person name="Patterson J."/>
            <person name="Monnat R.J. Jr."/>
            <person name="Barlow S.B."/>
            <person name="Starkenburg S.R."/>
            <person name="Cattolico R.A."/>
        </authorList>
    </citation>
    <scope>NUCLEOTIDE SEQUENCE</scope>
    <source>
        <strain evidence="2">CCMP291</strain>
    </source>
</reference>
<dbReference type="AlphaFoldDB" id="A0A0M0JJU8"/>
<evidence type="ECO:0000313" key="1">
    <source>
        <dbReference type="EMBL" id="KOO26503.1"/>
    </source>
</evidence>
<proteinExistence type="predicted"/>
<keyword evidence="2" id="KW-1185">Reference proteome</keyword>
<name>A0A0M0JJU8_9EUKA</name>
<dbReference type="Proteomes" id="UP000037460">
    <property type="component" value="Unassembled WGS sequence"/>
</dbReference>
<gene>
    <name evidence="1" type="ORF">Ctob_014051</name>
</gene>
<organism evidence="1 2">
    <name type="scientific">Chrysochromulina tobinii</name>
    <dbReference type="NCBI Taxonomy" id="1460289"/>
    <lineage>
        <taxon>Eukaryota</taxon>
        <taxon>Haptista</taxon>
        <taxon>Haptophyta</taxon>
        <taxon>Prymnesiophyceae</taxon>
        <taxon>Prymnesiales</taxon>
        <taxon>Chrysochromulinaceae</taxon>
        <taxon>Chrysochromulina</taxon>
    </lineage>
</organism>
<accession>A0A0M0JJU8</accession>
<evidence type="ECO:0000313" key="2">
    <source>
        <dbReference type="Proteomes" id="UP000037460"/>
    </source>
</evidence>
<comment type="caution">
    <text evidence="1">The sequence shown here is derived from an EMBL/GenBank/DDBJ whole genome shotgun (WGS) entry which is preliminary data.</text>
</comment>
<dbReference type="EMBL" id="JWZX01002842">
    <property type="protein sequence ID" value="KOO26503.1"/>
    <property type="molecule type" value="Genomic_DNA"/>
</dbReference>
<protein>
    <submittedName>
        <fullName evidence="1">Uncharacterized protein</fullName>
    </submittedName>
</protein>